<organism evidence="1 2">
    <name type="scientific">Xenoophorus captivus</name>
    <dbReference type="NCBI Taxonomy" id="1517983"/>
    <lineage>
        <taxon>Eukaryota</taxon>
        <taxon>Metazoa</taxon>
        <taxon>Chordata</taxon>
        <taxon>Craniata</taxon>
        <taxon>Vertebrata</taxon>
        <taxon>Euteleostomi</taxon>
        <taxon>Actinopterygii</taxon>
        <taxon>Neopterygii</taxon>
        <taxon>Teleostei</taxon>
        <taxon>Neoteleostei</taxon>
        <taxon>Acanthomorphata</taxon>
        <taxon>Ovalentaria</taxon>
        <taxon>Atherinomorphae</taxon>
        <taxon>Cyprinodontiformes</taxon>
        <taxon>Goodeidae</taxon>
        <taxon>Xenoophorus</taxon>
    </lineage>
</organism>
<evidence type="ECO:0000313" key="1">
    <source>
        <dbReference type="EMBL" id="MEQ2209821.1"/>
    </source>
</evidence>
<keyword evidence="2" id="KW-1185">Reference proteome</keyword>
<dbReference type="EMBL" id="JAHRIN010051885">
    <property type="protein sequence ID" value="MEQ2209821.1"/>
    <property type="molecule type" value="Genomic_DNA"/>
</dbReference>
<gene>
    <name evidence="1" type="ORF">XENOCAPTIV_004470</name>
</gene>
<name>A0ABV0RNS2_9TELE</name>
<comment type="caution">
    <text evidence="1">The sequence shown here is derived from an EMBL/GenBank/DDBJ whole genome shotgun (WGS) entry which is preliminary data.</text>
</comment>
<proteinExistence type="predicted"/>
<accession>A0ABV0RNS2</accession>
<sequence>MGFGLLYSTSSFFRQWCGQSLGTCMLRITRDTLVISCCSPGMSTTRGGMRTCFCCVGACVLVSFNAWIRVSLHNAISARSPSVQTKTLSGTLVYGPRMSDLIPTFTLHGLVETQVEIVAHHRARPATLRWRGLDCCSPSPLLPPPRYVKAVCVGHQQGSPP</sequence>
<reference evidence="1 2" key="1">
    <citation type="submission" date="2021-06" db="EMBL/GenBank/DDBJ databases">
        <authorList>
            <person name="Palmer J.M."/>
        </authorList>
    </citation>
    <scope>NUCLEOTIDE SEQUENCE [LARGE SCALE GENOMIC DNA]</scope>
    <source>
        <strain evidence="1 2">XC_2019</strain>
        <tissue evidence="1">Muscle</tissue>
    </source>
</reference>
<dbReference type="Proteomes" id="UP001434883">
    <property type="component" value="Unassembled WGS sequence"/>
</dbReference>
<evidence type="ECO:0000313" key="2">
    <source>
        <dbReference type="Proteomes" id="UP001434883"/>
    </source>
</evidence>
<protein>
    <submittedName>
        <fullName evidence="1">Uncharacterized protein</fullName>
    </submittedName>
</protein>